<dbReference type="RefSeq" id="WP_192590232.1">
    <property type="nucleotide sequence ID" value="NZ_JADBEE010000001.1"/>
</dbReference>
<keyword evidence="7 8" id="KW-0066">ATP synthesis</keyword>
<dbReference type="PANTHER" id="PTHR13822">
    <property type="entry name" value="ATP SYNTHASE DELTA/EPSILON CHAIN"/>
    <property type="match status" value="1"/>
</dbReference>
<sequence length="88" mass="9155">MAELDVQVVASDHAVWSGAAKSVRGRTVEGDMGILPGHTPVLSLLAEGELLIDPVEGAPVKAKVNGGFFSVDSDRVTIVADDAELIED</sequence>
<dbReference type="InterPro" id="IPR001469">
    <property type="entry name" value="ATP_synth_F1_dsu/esu"/>
</dbReference>
<keyword evidence="6 8" id="KW-0139">CF(1)</keyword>
<keyword evidence="5" id="KW-0472">Membrane</keyword>
<evidence type="ECO:0000256" key="2">
    <source>
        <dbReference type="ARBA" id="ARBA00005712"/>
    </source>
</evidence>
<comment type="subcellular location">
    <subcellularLocation>
        <location evidence="1">Cell membrane</location>
        <topology evidence="1">Peripheral membrane protein</topology>
    </subcellularLocation>
</comment>
<keyword evidence="3 8" id="KW-0813">Transport</keyword>
<evidence type="ECO:0000256" key="7">
    <source>
        <dbReference type="ARBA" id="ARBA00023310"/>
    </source>
</evidence>
<comment type="caution">
    <text evidence="10">The sequence shown here is derived from an EMBL/GenBank/DDBJ whole genome shotgun (WGS) entry which is preliminary data.</text>
</comment>
<evidence type="ECO:0000313" key="11">
    <source>
        <dbReference type="Proteomes" id="UP000636579"/>
    </source>
</evidence>
<dbReference type="CDD" id="cd12152">
    <property type="entry name" value="F1-ATPase_delta"/>
    <property type="match status" value="1"/>
</dbReference>
<evidence type="ECO:0000256" key="4">
    <source>
        <dbReference type="ARBA" id="ARBA00023065"/>
    </source>
</evidence>
<dbReference type="InterPro" id="IPR020546">
    <property type="entry name" value="ATP_synth_F1_dsu/esu_N"/>
</dbReference>
<dbReference type="Pfam" id="PF02823">
    <property type="entry name" value="ATP-synt_DE_N"/>
    <property type="match status" value="1"/>
</dbReference>
<evidence type="ECO:0000256" key="8">
    <source>
        <dbReference type="RuleBase" id="RU003656"/>
    </source>
</evidence>
<evidence type="ECO:0000313" key="10">
    <source>
        <dbReference type="EMBL" id="MBE1513323.1"/>
    </source>
</evidence>
<protein>
    <submittedName>
        <fullName evidence="10">F-type H+-transporting ATPase subunit epsilon</fullName>
    </submittedName>
</protein>
<evidence type="ECO:0000256" key="5">
    <source>
        <dbReference type="ARBA" id="ARBA00023136"/>
    </source>
</evidence>
<dbReference type="PANTHER" id="PTHR13822:SF10">
    <property type="entry name" value="ATP SYNTHASE EPSILON CHAIN, CHLOROPLASTIC"/>
    <property type="match status" value="1"/>
</dbReference>
<dbReference type="Proteomes" id="UP000636579">
    <property type="component" value="Unassembled WGS sequence"/>
</dbReference>
<comment type="similarity">
    <text evidence="2 8">Belongs to the ATPase epsilon chain family.</text>
</comment>
<dbReference type="Gene3D" id="2.60.15.10">
    <property type="entry name" value="F0F1 ATP synthase delta/epsilon subunit, N-terminal"/>
    <property type="match status" value="1"/>
</dbReference>
<evidence type="ECO:0000256" key="3">
    <source>
        <dbReference type="ARBA" id="ARBA00022448"/>
    </source>
</evidence>
<keyword evidence="4 8" id="KW-0406">Ion transport</keyword>
<name>A0ABR9J2V6_9MICC</name>
<organism evidence="10 11">
    <name type="scientific">Nesterenkonia halotolerans</name>
    <dbReference type="NCBI Taxonomy" id="225325"/>
    <lineage>
        <taxon>Bacteria</taxon>
        <taxon>Bacillati</taxon>
        <taxon>Actinomycetota</taxon>
        <taxon>Actinomycetes</taxon>
        <taxon>Micrococcales</taxon>
        <taxon>Micrococcaceae</taxon>
        <taxon>Nesterenkonia</taxon>
    </lineage>
</organism>
<evidence type="ECO:0000259" key="9">
    <source>
        <dbReference type="Pfam" id="PF02823"/>
    </source>
</evidence>
<evidence type="ECO:0000256" key="6">
    <source>
        <dbReference type="ARBA" id="ARBA00023196"/>
    </source>
</evidence>
<gene>
    <name evidence="10" type="ORF">H4W26_000078</name>
</gene>
<feature type="domain" description="ATP synthase F1 complex delta/epsilon subunit N-terminal" evidence="9">
    <location>
        <begin position="4"/>
        <end position="83"/>
    </location>
</feature>
<dbReference type="NCBIfam" id="NF009977">
    <property type="entry name" value="PRK13442.1"/>
    <property type="match status" value="1"/>
</dbReference>
<comment type="subunit">
    <text evidence="8">F-type ATPases have 2 components, CF(1) - the catalytic core - and CF(0) - the membrane proton channel. CF(1) has five subunits: alpha(3), beta(3), gamma(1), delta(1), epsilon(1). CF(0) has three main subunits: a, b and c.</text>
</comment>
<proteinExistence type="inferred from homology"/>
<accession>A0ABR9J2V6</accession>
<dbReference type="SUPFAM" id="SSF51344">
    <property type="entry name" value="Epsilon subunit of F1F0-ATP synthase N-terminal domain"/>
    <property type="match status" value="1"/>
</dbReference>
<dbReference type="NCBIfam" id="TIGR01216">
    <property type="entry name" value="ATP_synt_epsi"/>
    <property type="match status" value="1"/>
</dbReference>
<evidence type="ECO:0000256" key="1">
    <source>
        <dbReference type="ARBA" id="ARBA00004202"/>
    </source>
</evidence>
<reference evidence="10 11" key="1">
    <citation type="submission" date="2020-10" db="EMBL/GenBank/DDBJ databases">
        <title>Sequencing the genomes of 1000 actinobacteria strains.</title>
        <authorList>
            <person name="Klenk H.-P."/>
        </authorList>
    </citation>
    <scope>NUCLEOTIDE SEQUENCE [LARGE SCALE GENOMIC DNA]</scope>
    <source>
        <strain evidence="10 11">DSM 15474</strain>
    </source>
</reference>
<keyword evidence="11" id="KW-1185">Reference proteome</keyword>
<dbReference type="EMBL" id="JADBEE010000001">
    <property type="protein sequence ID" value="MBE1513323.1"/>
    <property type="molecule type" value="Genomic_DNA"/>
</dbReference>
<dbReference type="InterPro" id="IPR036771">
    <property type="entry name" value="ATPsynth_dsu/esu_N"/>
</dbReference>